<keyword evidence="9" id="KW-0460">Magnesium</keyword>
<protein>
    <submittedName>
        <fullName evidence="14">Uncharacterized protein</fullName>
    </submittedName>
</protein>
<evidence type="ECO:0000256" key="2">
    <source>
        <dbReference type="ARBA" id="ARBA00022679"/>
    </source>
</evidence>
<name>A0ABU9VWE6_9CLOT</name>
<proteinExistence type="inferred from homology"/>
<evidence type="ECO:0000256" key="9">
    <source>
        <dbReference type="ARBA" id="ARBA00022842"/>
    </source>
</evidence>
<dbReference type="SUPFAM" id="SSF81891">
    <property type="entry name" value="Poly A polymerase C-terminal region-like"/>
    <property type="match status" value="1"/>
</dbReference>
<feature type="domain" description="Poly A polymerase head" evidence="12">
    <location>
        <begin position="27"/>
        <end position="143"/>
    </location>
</feature>
<evidence type="ECO:0000256" key="7">
    <source>
        <dbReference type="ARBA" id="ARBA00022800"/>
    </source>
</evidence>
<evidence type="ECO:0000256" key="1">
    <source>
        <dbReference type="ARBA" id="ARBA00001946"/>
    </source>
</evidence>
<feature type="domain" description="tRNA nucleotidyltransferase/poly(A) polymerase RNA and SrmB- binding" evidence="13">
    <location>
        <begin position="168"/>
        <end position="216"/>
    </location>
</feature>
<keyword evidence="3" id="KW-0819">tRNA processing</keyword>
<dbReference type="PANTHER" id="PTHR47545:SF1">
    <property type="entry name" value="MULTIFUNCTIONAL CCA PROTEIN"/>
    <property type="match status" value="1"/>
</dbReference>
<comment type="similarity">
    <text evidence="11">Belongs to the tRNA nucleotidyltransferase/poly(A) polymerase family.</text>
</comment>
<dbReference type="Gene3D" id="1.10.3090.10">
    <property type="entry name" value="cca-adding enzyme, domain 2"/>
    <property type="match status" value="1"/>
</dbReference>
<dbReference type="InterPro" id="IPR043519">
    <property type="entry name" value="NT_sf"/>
</dbReference>
<evidence type="ECO:0000313" key="14">
    <source>
        <dbReference type="EMBL" id="MEN1761488.1"/>
    </source>
</evidence>
<evidence type="ECO:0000256" key="11">
    <source>
        <dbReference type="RuleBase" id="RU003953"/>
    </source>
</evidence>
<keyword evidence="10 11" id="KW-0694">RNA-binding</keyword>
<dbReference type="Pfam" id="PF12627">
    <property type="entry name" value="PolyA_pol_RNAbd"/>
    <property type="match status" value="1"/>
</dbReference>
<dbReference type="Gene3D" id="3.30.460.10">
    <property type="entry name" value="Beta Polymerase, domain 2"/>
    <property type="match status" value="1"/>
</dbReference>
<reference evidence="14 15" key="1">
    <citation type="submission" date="2024-04" db="EMBL/GenBank/DDBJ databases">
        <title>Genome sequencing and metabolic network reconstruction of aminoacids and betaine degradation by Anoxynatronum sibiricum.</title>
        <authorList>
            <person name="Detkova E.N."/>
            <person name="Boltjanskaja Y.V."/>
            <person name="Mardanov A.V."/>
            <person name="Kevbrin V."/>
        </authorList>
    </citation>
    <scope>NUCLEOTIDE SEQUENCE [LARGE SCALE GENOMIC DNA]</scope>
    <source>
        <strain evidence="14 15">Z-7981</strain>
    </source>
</reference>
<accession>A0ABU9VWE6</accession>
<keyword evidence="4" id="KW-0548">Nucleotidyltransferase</keyword>
<dbReference type="InterPro" id="IPR002646">
    <property type="entry name" value="PolA_pol_head_dom"/>
</dbReference>
<dbReference type="Proteomes" id="UP001407405">
    <property type="component" value="Unassembled WGS sequence"/>
</dbReference>
<evidence type="ECO:0000256" key="5">
    <source>
        <dbReference type="ARBA" id="ARBA00022723"/>
    </source>
</evidence>
<dbReference type="PANTHER" id="PTHR47545">
    <property type="entry name" value="MULTIFUNCTIONAL CCA PROTEIN"/>
    <property type="match status" value="1"/>
</dbReference>
<keyword evidence="2 11" id="KW-0808">Transferase</keyword>
<dbReference type="RefSeq" id="WP_343186777.1">
    <property type="nucleotide sequence ID" value="NZ_JBCITM010000016.1"/>
</dbReference>
<keyword evidence="6" id="KW-0547">Nucleotide-binding</keyword>
<keyword evidence="8" id="KW-0067">ATP-binding</keyword>
<evidence type="ECO:0000256" key="8">
    <source>
        <dbReference type="ARBA" id="ARBA00022840"/>
    </source>
</evidence>
<evidence type="ECO:0000256" key="10">
    <source>
        <dbReference type="ARBA" id="ARBA00022884"/>
    </source>
</evidence>
<evidence type="ECO:0000259" key="12">
    <source>
        <dbReference type="Pfam" id="PF01743"/>
    </source>
</evidence>
<gene>
    <name evidence="14" type="ORF">AAIG11_13450</name>
</gene>
<evidence type="ECO:0000313" key="15">
    <source>
        <dbReference type="Proteomes" id="UP001407405"/>
    </source>
</evidence>
<dbReference type="SUPFAM" id="SSF81301">
    <property type="entry name" value="Nucleotidyltransferase"/>
    <property type="match status" value="1"/>
</dbReference>
<evidence type="ECO:0000256" key="6">
    <source>
        <dbReference type="ARBA" id="ARBA00022741"/>
    </source>
</evidence>
<dbReference type="Pfam" id="PF01743">
    <property type="entry name" value="PolyA_pol"/>
    <property type="match status" value="1"/>
</dbReference>
<dbReference type="InterPro" id="IPR050124">
    <property type="entry name" value="tRNA_CCA-adding_enzyme"/>
</dbReference>
<evidence type="ECO:0000259" key="13">
    <source>
        <dbReference type="Pfam" id="PF12627"/>
    </source>
</evidence>
<keyword evidence="15" id="KW-1185">Reference proteome</keyword>
<comment type="caution">
    <text evidence="14">The sequence shown here is derived from an EMBL/GenBank/DDBJ whole genome shotgun (WGS) entry which is preliminary data.</text>
</comment>
<sequence length="427" mass="48732">MKTKPADASTLMPLFRHLIAEGATPLLVGGCVRDQLLHRQVKDLDVVIFGLNHARLREALDPFGQVLFYGKSFPIYQIRGLAVEFSLPRINSGDKTAMLLEEAVAIDARGRDFTVNALYRHPLTQQLMDPLSGLADLQARRLRMTTPSCLQEDPLRVYRAYQLISRLGFTIEPETMKAMKSIATSHLPRERIMEELDKWLLAEDPLKGWEAMLATHRLPVPRAPASFEPLFPVTGWRHLIPAVLAAALPLRHAISDSRLLMWAALMAPMLAAECLPPAEAVKRREILVQWFQSLSRHHDRTNQLNRLFLALSHFSHLSHRQPDVVRLCRLTDSSLLEALLHALQPLWHSKHHQREMKAALRRFQKWRPEVLPKPCLSGSDLKELDYPADSTMGTWLAVAYEMQLEGVEKEAILQFFSCWKKSQNELQ</sequence>
<dbReference type="InterPro" id="IPR032828">
    <property type="entry name" value="PolyA_RNA-bd"/>
</dbReference>
<keyword evidence="7" id="KW-0692">RNA repair</keyword>
<organism evidence="14 15">
    <name type="scientific">Anoxynatronum sibiricum</name>
    <dbReference type="NCBI Taxonomy" id="210623"/>
    <lineage>
        <taxon>Bacteria</taxon>
        <taxon>Bacillati</taxon>
        <taxon>Bacillota</taxon>
        <taxon>Clostridia</taxon>
        <taxon>Eubacteriales</taxon>
        <taxon>Clostridiaceae</taxon>
        <taxon>Anoxynatronum</taxon>
    </lineage>
</organism>
<keyword evidence="5" id="KW-0479">Metal-binding</keyword>
<dbReference type="EMBL" id="JBCITM010000016">
    <property type="protein sequence ID" value="MEN1761488.1"/>
    <property type="molecule type" value="Genomic_DNA"/>
</dbReference>
<evidence type="ECO:0000256" key="4">
    <source>
        <dbReference type="ARBA" id="ARBA00022695"/>
    </source>
</evidence>
<evidence type="ECO:0000256" key="3">
    <source>
        <dbReference type="ARBA" id="ARBA00022694"/>
    </source>
</evidence>
<comment type="cofactor">
    <cofactor evidence="1">
        <name>Mg(2+)</name>
        <dbReference type="ChEBI" id="CHEBI:18420"/>
    </cofactor>
</comment>